<dbReference type="Gene3D" id="3.30.420.40">
    <property type="match status" value="2"/>
</dbReference>
<comment type="similarity">
    <text evidence="1">Belongs to the ROK (NagC/XylR) family.</text>
</comment>
<dbReference type="SUPFAM" id="SSF46785">
    <property type="entry name" value="Winged helix' DNA-binding domain"/>
    <property type="match status" value="1"/>
</dbReference>
<reference evidence="2 3" key="2">
    <citation type="journal article" date="2010" name="Stand. Genomic Sci.">
        <title>Complete genome sequence of Kribbella flavida type strain (IFO 14399).</title>
        <authorList>
            <person name="Pukall R."/>
            <person name="Lapidus A."/>
            <person name="Glavina Del Rio T."/>
            <person name="Copeland A."/>
            <person name="Tice H."/>
            <person name="Cheng J.-F."/>
            <person name="Lucas S."/>
            <person name="Chen F."/>
            <person name="Nolan M."/>
            <person name="LaButti K."/>
            <person name="Pati A."/>
            <person name="Ivanova N."/>
            <person name="Mavrommatis K."/>
            <person name="Mikhailova N."/>
            <person name="Pitluck S."/>
            <person name="Bruce D."/>
            <person name="Goodwin L."/>
            <person name="Land M."/>
            <person name="Hauser L."/>
            <person name="Chang Y.-J."/>
            <person name="Jeffries C.D."/>
            <person name="Chen A."/>
            <person name="Palaniappan K."/>
            <person name="Chain P."/>
            <person name="Rohde M."/>
            <person name="Goeker M."/>
            <person name="Bristow J."/>
            <person name="Eisen J.A."/>
            <person name="Markowitz V."/>
            <person name="Hugenholtz P."/>
            <person name="Kyrpides N.C."/>
            <person name="Klenk H.-P."/>
            <person name="Brettin T."/>
        </authorList>
    </citation>
    <scope>NUCLEOTIDE SEQUENCE [LARGE SCALE GENOMIC DNA]</scope>
    <source>
        <strain evidence="3">DSM 17836 / JCM 10339 / NBRC 14399</strain>
    </source>
</reference>
<dbReference type="PANTHER" id="PTHR18964:SF149">
    <property type="entry name" value="BIFUNCTIONAL UDP-N-ACETYLGLUCOSAMINE 2-EPIMERASE_N-ACETYLMANNOSAMINE KINASE"/>
    <property type="match status" value="1"/>
</dbReference>
<dbReference type="HOGENOM" id="CLU_036604_13_2_11"/>
<evidence type="ECO:0000313" key="3">
    <source>
        <dbReference type="Proteomes" id="UP000007967"/>
    </source>
</evidence>
<dbReference type="Proteomes" id="UP000007967">
    <property type="component" value="Chromosome"/>
</dbReference>
<dbReference type="STRING" id="479435.Kfla_2039"/>
<protein>
    <submittedName>
        <fullName evidence="2">ROK family protein</fullName>
    </submittedName>
</protein>
<proteinExistence type="inferred from homology"/>
<dbReference type="SUPFAM" id="SSF53067">
    <property type="entry name" value="Actin-like ATPase domain"/>
    <property type="match status" value="1"/>
</dbReference>
<name>D2PQZ5_KRIFD</name>
<dbReference type="InterPro" id="IPR036388">
    <property type="entry name" value="WH-like_DNA-bd_sf"/>
</dbReference>
<dbReference type="EMBL" id="CP001736">
    <property type="protein sequence ID" value="ADB31128.1"/>
    <property type="molecule type" value="Genomic_DNA"/>
</dbReference>
<reference evidence="3" key="1">
    <citation type="submission" date="2009-09" db="EMBL/GenBank/DDBJ databases">
        <title>The complete genome of Kribbella flavida DSM 17836.</title>
        <authorList>
            <consortium name="US DOE Joint Genome Institute (JGI-PGF)"/>
            <person name="Lucas S."/>
            <person name="Copeland A."/>
            <person name="Lapidus A."/>
            <person name="Glavina del Rio T."/>
            <person name="Dalin E."/>
            <person name="Tice H."/>
            <person name="Bruce D."/>
            <person name="Goodwin L."/>
            <person name="Pitluck S."/>
            <person name="Kyrpides N."/>
            <person name="Mavromatis K."/>
            <person name="Ivanova N."/>
            <person name="Saunders E."/>
            <person name="Brettin T."/>
            <person name="Detter J.C."/>
            <person name="Han C."/>
            <person name="Larimer F."/>
            <person name="Land M."/>
            <person name="Hauser L."/>
            <person name="Markowitz V."/>
            <person name="Cheng J.-F."/>
            <person name="Hugenholtz P."/>
            <person name="Woyke T."/>
            <person name="Wu D."/>
            <person name="Pukall R."/>
            <person name="Klenk H.-P."/>
            <person name="Eisen J.A."/>
        </authorList>
    </citation>
    <scope>NUCLEOTIDE SEQUENCE [LARGE SCALE GENOMIC DNA]</scope>
    <source>
        <strain evidence="3">DSM 17836 / JCM 10339 / NBRC 14399</strain>
    </source>
</reference>
<keyword evidence="3" id="KW-1185">Reference proteome</keyword>
<dbReference type="Pfam" id="PF00480">
    <property type="entry name" value="ROK"/>
    <property type="match status" value="1"/>
</dbReference>
<dbReference type="eggNOG" id="COG1940">
    <property type="taxonomic scope" value="Bacteria"/>
</dbReference>
<dbReference type="InterPro" id="IPR043129">
    <property type="entry name" value="ATPase_NBD"/>
</dbReference>
<organism evidence="2 3">
    <name type="scientific">Kribbella flavida (strain DSM 17836 / JCM 10339 / NBRC 14399)</name>
    <dbReference type="NCBI Taxonomy" id="479435"/>
    <lineage>
        <taxon>Bacteria</taxon>
        <taxon>Bacillati</taxon>
        <taxon>Actinomycetota</taxon>
        <taxon>Actinomycetes</taxon>
        <taxon>Propionibacteriales</taxon>
        <taxon>Kribbellaceae</taxon>
        <taxon>Kribbella</taxon>
    </lineage>
</organism>
<dbReference type="InterPro" id="IPR036390">
    <property type="entry name" value="WH_DNA-bd_sf"/>
</dbReference>
<evidence type="ECO:0000256" key="1">
    <source>
        <dbReference type="ARBA" id="ARBA00006479"/>
    </source>
</evidence>
<sequence>MGSVMPSTATDLRQANLTRALRAIHTAEADLTRAQLARELTCTRATAAALAADLQDLGLITVSETELTRRRGRPSTRLTPAATGPAVIAVEIGVTCVRLATVGLGGRLSAVESTALQNHDVDHVLGLARDMLRERLRSTPQPCVGVGIAVHGLVDQLSMTLVSAPNLGWDDTDVVAQLDLPPGLPVRMDNVAHLSALAESSRGRGRGFATVLYLHAAVGLGGALVLDGHPVRGRRGFAGEFGHLPLGRSEQPCRCGGWGCWELDVDQPALARAAGRPYTARTVATVARKVLADSTRGDQEARSAVDQVSALLGRGIGALINVHDPDLVVLACHAADLLASSPQIVVEQARRGSMSAHRPALPPIEPAALDADGALVGAADSLFDFLVESPTALTGRTAASAAPLDRLPS</sequence>
<dbReference type="PANTHER" id="PTHR18964">
    <property type="entry name" value="ROK (REPRESSOR, ORF, KINASE) FAMILY"/>
    <property type="match status" value="1"/>
</dbReference>
<evidence type="ECO:0000313" key="2">
    <source>
        <dbReference type="EMBL" id="ADB31128.1"/>
    </source>
</evidence>
<dbReference type="InterPro" id="IPR000600">
    <property type="entry name" value="ROK"/>
</dbReference>
<accession>D2PQZ5</accession>
<dbReference type="Gene3D" id="1.10.10.10">
    <property type="entry name" value="Winged helix-like DNA-binding domain superfamily/Winged helix DNA-binding domain"/>
    <property type="match status" value="1"/>
</dbReference>
<dbReference type="KEGG" id="kfl:Kfla_2039"/>
<dbReference type="AlphaFoldDB" id="D2PQZ5"/>
<gene>
    <name evidence="2" type="ordered locus">Kfla_2039</name>
</gene>